<dbReference type="PANTHER" id="PTHR13434:SF0">
    <property type="entry name" value="PROTEIN CASC3"/>
    <property type="match status" value="1"/>
</dbReference>
<dbReference type="GO" id="GO:0016607">
    <property type="term" value="C:nuclear speck"/>
    <property type="evidence" value="ECO:0007669"/>
    <property type="project" value="UniProtKB-SubCell"/>
</dbReference>
<comment type="caution">
    <text evidence="20">The sequence shown here is derived from an EMBL/GenBank/DDBJ whole genome shotgun (WGS) entry which is preliminary data.</text>
</comment>
<feature type="compositionally biased region" description="Polar residues" evidence="18">
    <location>
        <begin position="179"/>
        <end position="188"/>
    </location>
</feature>
<feature type="domain" description="Btz" evidence="19">
    <location>
        <begin position="306"/>
        <end position="402"/>
    </location>
</feature>
<feature type="compositionally biased region" description="Basic and acidic residues" evidence="18">
    <location>
        <begin position="414"/>
        <end position="431"/>
    </location>
</feature>
<dbReference type="Proteomes" id="UP001497525">
    <property type="component" value="Unassembled WGS sequence"/>
</dbReference>
<keyword evidence="8" id="KW-0963">Cytoplasm</keyword>
<sequence length="729" mass="80923">MLRSSSLGCIVCADSRLSHRPLGSCRSFPSLSDYLKTDTTQPCVDSPISQADGLSRPASGSGRTLVDNSPNVDTCDKLSGNSLHATDSPRNVSVRARLPLPNDVASCSSHTSSIPILTPELNTPTETSKSSQSAHLPSPSSNKITETSLEMHSDTSTVKLSAGDQHPVTSALPPGDPELQSNIVSGSCSELEPKQQDDLPLDESSSVLSAPDSVDGDDRDKYLDEESDTDALPGVRHGESSHSSEESCDDQLYSDDDDQEFFESDSAHGASHYEDAELQSKSKKVPPEISEELRASQVQPTTRETDKLEDAADGQDDHLECTELDADEDKTNPAYVPRAGRFFMHDRREEDPAEETEQVSEKKRWIDTRRWGHDMFRYHDQGPRSTREIIRRYGYDIRKSPTADQADEAGTVEPSERDVADLRGAHSEDPRGNFLVNKSPRVKNTPALSPNVDSKTVTALHATEEEMDRKNTRYNHANDGISARGNSRSGRFTSSSRGSYRQMGQLPHDRHTHSRHNDEYPSEDGYRSKRAHRPGHDLSVGSAPAPGQRTSHGEHTSVPRQRSENYPDRTSVPEYHRPARYTDSQRLSNNSHTHTAYSEPPDNEYRQRHAGRRYVHDHTAYDTNHGPARVDRGSRRYSTFRQLNPANANLPSNDKFNEAVGTGPMCSPYSGQNHIPSNWAPVEPRPLLGRRPLKPLEIRDPRAQMSGGSNRGRPFIHGERRPIPSENFA</sequence>
<dbReference type="InterPro" id="IPR028544">
    <property type="entry name" value="CASC3"/>
</dbReference>
<keyword evidence="12" id="KW-0810">Translation regulation</keyword>
<feature type="compositionally biased region" description="Polar residues" evidence="18">
    <location>
        <begin position="142"/>
        <end position="159"/>
    </location>
</feature>
<keyword evidence="10" id="KW-0747">Spliceosome</keyword>
<evidence type="ECO:0000256" key="2">
    <source>
        <dbReference type="ARBA" id="ARBA00004279"/>
    </source>
</evidence>
<evidence type="ECO:0000256" key="9">
    <source>
        <dbReference type="ARBA" id="ARBA00022664"/>
    </source>
</evidence>
<evidence type="ECO:0000256" key="3">
    <source>
        <dbReference type="ARBA" id="ARBA00004324"/>
    </source>
</evidence>
<keyword evidence="16" id="KW-0539">Nucleus</keyword>
<feature type="compositionally biased region" description="Polar residues" evidence="18">
    <location>
        <begin position="582"/>
        <end position="596"/>
    </location>
</feature>
<dbReference type="GO" id="GO:0048471">
    <property type="term" value="C:perinuclear region of cytoplasm"/>
    <property type="evidence" value="ECO:0007669"/>
    <property type="project" value="UniProtKB-SubCell"/>
</dbReference>
<feature type="compositionally biased region" description="Polar residues" evidence="18">
    <location>
        <begin position="79"/>
        <end position="90"/>
    </location>
</feature>
<protein>
    <recommendedName>
        <fullName evidence="6">Protein CASC3</fullName>
    </recommendedName>
</protein>
<evidence type="ECO:0000256" key="17">
    <source>
        <dbReference type="ARBA" id="ARBA00023273"/>
    </source>
</evidence>
<dbReference type="GO" id="GO:0051028">
    <property type="term" value="P:mRNA transport"/>
    <property type="evidence" value="ECO:0007669"/>
    <property type="project" value="UniProtKB-KW"/>
</dbReference>
<feature type="compositionally biased region" description="Basic and acidic residues" evidence="18">
    <location>
        <begin position="551"/>
        <end position="567"/>
    </location>
</feature>
<evidence type="ECO:0000256" key="4">
    <source>
        <dbReference type="ARBA" id="ARBA00004556"/>
    </source>
</evidence>
<feature type="region of interest" description="Disordered" evidence="18">
    <location>
        <begin position="677"/>
        <end position="729"/>
    </location>
</feature>
<comment type="subcellular location">
    <subcellularLocation>
        <location evidence="2">Cell projection</location>
        <location evidence="2">Dendrite</location>
    </subcellularLocation>
    <subcellularLocation>
        <location evidence="1">Cytoplasm</location>
        <location evidence="1">Stress granule</location>
    </subcellularLocation>
    <subcellularLocation>
        <location evidence="4">Cytoplasm</location>
        <location evidence="4">Perinuclear region</location>
    </subcellularLocation>
    <subcellularLocation>
        <location evidence="3">Nucleus speckle</location>
    </subcellularLocation>
</comment>
<dbReference type="AlphaFoldDB" id="A0AAV2TP89"/>
<dbReference type="Pfam" id="PF09405">
    <property type="entry name" value="Btz"/>
    <property type="match status" value="1"/>
</dbReference>
<keyword evidence="13" id="KW-0694">RNA-binding</keyword>
<dbReference type="GO" id="GO:0006417">
    <property type="term" value="P:regulation of translation"/>
    <property type="evidence" value="ECO:0007669"/>
    <property type="project" value="UniProtKB-KW"/>
</dbReference>
<feature type="compositionally biased region" description="Low complexity" evidence="18">
    <location>
        <begin position="128"/>
        <end position="141"/>
    </location>
</feature>
<name>A0AAV2TP89_CALDB</name>
<feature type="compositionally biased region" description="Acidic residues" evidence="18">
    <location>
        <begin position="246"/>
        <end position="263"/>
    </location>
</feature>
<evidence type="ECO:0000256" key="8">
    <source>
        <dbReference type="ARBA" id="ARBA00022490"/>
    </source>
</evidence>
<keyword evidence="15" id="KW-0508">mRNA splicing</keyword>
<feature type="compositionally biased region" description="Basic and acidic residues" evidence="18">
    <location>
        <begin position="515"/>
        <end position="527"/>
    </location>
</feature>
<evidence type="ECO:0000259" key="19">
    <source>
        <dbReference type="SMART" id="SM01044"/>
    </source>
</evidence>
<dbReference type="GO" id="GO:0000184">
    <property type="term" value="P:nuclear-transcribed mRNA catabolic process, nonsense-mediated decay"/>
    <property type="evidence" value="ECO:0007669"/>
    <property type="project" value="UniProtKB-KW"/>
</dbReference>
<keyword evidence="14" id="KW-0866">Nonsense-mediated mRNA decay</keyword>
<dbReference type="EMBL" id="CAXLJL010000356">
    <property type="protein sequence ID" value="CAL5136798.1"/>
    <property type="molecule type" value="Genomic_DNA"/>
</dbReference>
<feature type="compositionally biased region" description="Basic and acidic residues" evidence="18">
    <location>
        <begin position="271"/>
        <end position="280"/>
    </location>
</feature>
<evidence type="ECO:0000256" key="12">
    <source>
        <dbReference type="ARBA" id="ARBA00022845"/>
    </source>
</evidence>
<keyword evidence="17" id="KW-0966">Cell projection</keyword>
<feature type="compositionally biased region" description="Basic and acidic residues" evidence="18">
    <location>
        <begin position="462"/>
        <end position="471"/>
    </location>
</feature>
<feature type="compositionally biased region" description="Low complexity" evidence="18">
    <location>
        <begin position="484"/>
        <end position="501"/>
    </location>
</feature>
<keyword evidence="11" id="KW-0509">mRNA transport</keyword>
<gene>
    <name evidence="20" type="ORF">CDAUBV1_LOCUS11101</name>
</gene>
<evidence type="ECO:0000256" key="13">
    <source>
        <dbReference type="ARBA" id="ARBA00022884"/>
    </source>
</evidence>
<evidence type="ECO:0000256" key="1">
    <source>
        <dbReference type="ARBA" id="ARBA00004210"/>
    </source>
</evidence>
<dbReference type="InterPro" id="IPR018545">
    <property type="entry name" value="Btz_dom"/>
</dbReference>
<evidence type="ECO:0000313" key="20">
    <source>
        <dbReference type="EMBL" id="CAL5136798.1"/>
    </source>
</evidence>
<dbReference type="GO" id="GO:0006397">
    <property type="term" value="P:mRNA processing"/>
    <property type="evidence" value="ECO:0007669"/>
    <property type="project" value="UniProtKB-KW"/>
</dbReference>
<feature type="region of interest" description="Disordered" evidence="18">
    <location>
        <begin position="399"/>
        <end position="605"/>
    </location>
</feature>
<feature type="region of interest" description="Disordered" evidence="18">
    <location>
        <begin position="104"/>
        <end position="362"/>
    </location>
</feature>
<keyword evidence="9" id="KW-0507">mRNA processing</keyword>
<evidence type="ECO:0000256" key="16">
    <source>
        <dbReference type="ARBA" id="ARBA00023242"/>
    </source>
</evidence>
<evidence type="ECO:0000256" key="14">
    <source>
        <dbReference type="ARBA" id="ARBA00023161"/>
    </source>
</evidence>
<keyword evidence="7" id="KW-0813">Transport</keyword>
<dbReference type="GO" id="GO:0010494">
    <property type="term" value="C:cytoplasmic stress granule"/>
    <property type="evidence" value="ECO:0007669"/>
    <property type="project" value="UniProtKB-SubCell"/>
</dbReference>
<dbReference type="GO" id="GO:0008380">
    <property type="term" value="P:RNA splicing"/>
    <property type="evidence" value="ECO:0007669"/>
    <property type="project" value="UniProtKB-KW"/>
</dbReference>
<dbReference type="PANTHER" id="PTHR13434">
    <property type="entry name" value="PROTEIN CASC3"/>
    <property type="match status" value="1"/>
</dbReference>
<evidence type="ECO:0000256" key="11">
    <source>
        <dbReference type="ARBA" id="ARBA00022816"/>
    </source>
</evidence>
<dbReference type="GO" id="GO:0005681">
    <property type="term" value="C:spliceosomal complex"/>
    <property type="evidence" value="ECO:0007669"/>
    <property type="project" value="UniProtKB-KW"/>
</dbReference>
<accession>A0AAV2TP89</accession>
<feature type="compositionally biased region" description="Polar residues" evidence="18">
    <location>
        <begin position="446"/>
        <end position="457"/>
    </location>
</feature>
<feature type="compositionally biased region" description="Basic and acidic residues" evidence="18">
    <location>
        <begin position="236"/>
        <end position="245"/>
    </location>
</feature>
<organism evidence="20 21">
    <name type="scientific">Calicophoron daubneyi</name>
    <name type="common">Rumen fluke</name>
    <name type="synonym">Paramphistomum daubneyi</name>
    <dbReference type="NCBI Taxonomy" id="300641"/>
    <lineage>
        <taxon>Eukaryota</taxon>
        <taxon>Metazoa</taxon>
        <taxon>Spiralia</taxon>
        <taxon>Lophotrochozoa</taxon>
        <taxon>Platyhelminthes</taxon>
        <taxon>Trematoda</taxon>
        <taxon>Digenea</taxon>
        <taxon>Plagiorchiida</taxon>
        <taxon>Pronocephalata</taxon>
        <taxon>Paramphistomoidea</taxon>
        <taxon>Paramphistomidae</taxon>
        <taxon>Calicophoron</taxon>
    </lineage>
</organism>
<evidence type="ECO:0000256" key="15">
    <source>
        <dbReference type="ARBA" id="ARBA00023187"/>
    </source>
</evidence>
<dbReference type="GO" id="GO:0030425">
    <property type="term" value="C:dendrite"/>
    <property type="evidence" value="ECO:0007669"/>
    <property type="project" value="UniProtKB-SubCell"/>
</dbReference>
<evidence type="ECO:0000256" key="5">
    <source>
        <dbReference type="ARBA" id="ARBA00009548"/>
    </source>
</evidence>
<comment type="similarity">
    <text evidence="5">Belongs to the CASC3 family.</text>
</comment>
<proteinExistence type="inferred from homology"/>
<dbReference type="SMART" id="SM01044">
    <property type="entry name" value="Btz"/>
    <property type="match status" value="1"/>
</dbReference>
<feature type="compositionally biased region" description="Polar residues" evidence="18">
    <location>
        <begin position="105"/>
        <end position="127"/>
    </location>
</feature>
<dbReference type="GO" id="GO:0035145">
    <property type="term" value="C:exon-exon junction complex"/>
    <property type="evidence" value="ECO:0007669"/>
    <property type="project" value="InterPro"/>
</dbReference>
<feature type="compositionally biased region" description="Basic and acidic residues" evidence="18">
    <location>
        <begin position="303"/>
        <end position="321"/>
    </location>
</feature>
<evidence type="ECO:0000256" key="6">
    <source>
        <dbReference type="ARBA" id="ARBA00019964"/>
    </source>
</evidence>
<feature type="region of interest" description="Disordered" evidence="18">
    <location>
        <begin position="43"/>
        <end position="90"/>
    </location>
</feature>
<reference evidence="20" key="1">
    <citation type="submission" date="2024-06" db="EMBL/GenBank/DDBJ databases">
        <authorList>
            <person name="Liu X."/>
            <person name="Lenzi L."/>
            <person name="Haldenby T S."/>
            <person name="Uol C."/>
        </authorList>
    </citation>
    <scope>NUCLEOTIDE SEQUENCE</scope>
</reference>
<evidence type="ECO:0000256" key="10">
    <source>
        <dbReference type="ARBA" id="ARBA00022728"/>
    </source>
</evidence>
<dbReference type="GO" id="GO:0003729">
    <property type="term" value="F:mRNA binding"/>
    <property type="evidence" value="ECO:0007669"/>
    <property type="project" value="InterPro"/>
</dbReference>
<evidence type="ECO:0000256" key="7">
    <source>
        <dbReference type="ARBA" id="ARBA00022448"/>
    </source>
</evidence>
<evidence type="ECO:0000256" key="18">
    <source>
        <dbReference type="SAM" id="MobiDB-lite"/>
    </source>
</evidence>
<evidence type="ECO:0000313" key="21">
    <source>
        <dbReference type="Proteomes" id="UP001497525"/>
    </source>
</evidence>